<dbReference type="EMBL" id="LAZR01006460">
    <property type="protein sequence ID" value="KKM91967.1"/>
    <property type="molecule type" value="Genomic_DNA"/>
</dbReference>
<organism evidence="1">
    <name type="scientific">marine sediment metagenome</name>
    <dbReference type="NCBI Taxonomy" id="412755"/>
    <lineage>
        <taxon>unclassified sequences</taxon>
        <taxon>metagenomes</taxon>
        <taxon>ecological metagenomes</taxon>
    </lineage>
</organism>
<comment type="caution">
    <text evidence="1">The sequence shown here is derived from an EMBL/GenBank/DDBJ whole genome shotgun (WGS) entry which is preliminary data.</text>
</comment>
<protein>
    <submittedName>
        <fullName evidence="1">Uncharacterized protein</fullName>
    </submittedName>
</protein>
<reference evidence="1" key="1">
    <citation type="journal article" date="2015" name="Nature">
        <title>Complex archaea that bridge the gap between prokaryotes and eukaryotes.</title>
        <authorList>
            <person name="Spang A."/>
            <person name="Saw J.H."/>
            <person name="Jorgensen S.L."/>
            <person name="Zaremba-Niedzwiedzka K."/>
            <person name="Martijn J."/>
            <person name="Lind A.E."/>
            <person name="van Eijk R."/>
            <person name="Schleper C."/>
            <person name="Guy L."/>
            <person name="Ettema T.J."/>
        </authorList>
    </citation>
    <scope>NUCLEOTIDE SEQUENCE</scope>
</reference>
<dbReference type="AlphaFoldDB" id="A0A0F9PF43"/>
<gene>
    <name evidence="1" type="ORF">LCGC14_1223210</name>
</gene>
<evidence type="ECO:0000313" key="1">
    <source>
        <dbReference type="EMBL" id="KKM91967.1"/>
    </source>
</evidence>
<name>A0A0F9PF43_9ZZZZ</name>
<sequence>MSKKKICTVCRGLLPLKAFHRDRLGKHGKKAACKSCRCAHEQEQSRVRKSGLFEGEQRTRIAIYASTCALADGDCTGEVLAHCPDGERLEETLPICKRHRAWLSRLEQPTTYMRLVALSKSRRR</sequence>
<proteinExistence type="predicted"/>
<accession>A0A0F9PF43</accession>